<organism evidence="15">
    <name type="scientific">Thelazia callipaeda</name>
    <name type="common">Oriental eyeworm</name>
    <name type="synonym">Parasitic nematode</name>
    <dbReference type="NCBI Taxonomy" id="103827"/>
    <lineage>
        <taxon>Eukaryota</taxon>
        <taxon>Metazoa</taxon>
        <taxon>Ecdysozoa</taxon>
        <taxon>Nematoda</taxon>
        <taxon>Chromadorea</taxon>
        <taxon>Rhabditida</taxon>
        <taxon>Spirurina</taxon>
        <taxon>Spiruromorpha</taxon>
        <taxon>Thelazioidea</taxon>
        <taxon>Thelaziidae</taxon>
        <taxon>Thelazia</taxon>
    </lineage>
</organism>
<dbReference type="InterPro" id="IPR000169">
    <property type="entry name" value="Pept_cys_AS"/>
</dbReference>
<dbReference type="GO" id="GO:0006508">
    <property type="term" value="P:proteolysis"/>
    <property type="evidence" value="ECO:0007669"/>
    <property type="project" value="UniProtKB-KW"/>
</dbReference>
<dbReference type="Pfam" id="PF00648">
    <property type="entry name" value="Peptidase_C2"/>
    <property type="match status" value="1"/>
</dbReference>
<dbReference type="PRINTS" id="PR00704">
    <property type="entry name" value="CALPAIN"/>
</dbReference>
<evidence type="ECO:0000256" key="2">
    <source>
        <dbReference type="ARBA" id="ARBA00022553"/>
    </source>
</evidence>
<evidence type="ECO:0000313" key="13">
    <source>
        <dbReference type="EMBL" id="VDM98268.1"/>
    </source>
</evidence>
<keyword evidence="4" id="KW-0479">Metal-binding</keyword>
<dbReference type="PANTHER" id="PTHR10183:SF382">
    <property type="entry name" value="CALPAIN-15"/>
    <property type="match status" value="1"/>
</dbReference>
<dbReference type="OrthoDB" id="424753at2759"/>
<dbReference type="FunFam" id="3.90.70.10:FF:000010">
    <property type="entry name" value="Calpain 15"/>
    <property type="match status" value="1"/>
</dbReference>
<evidence type="ECO:0000256" key="11">
    <source>
        <dbReference type="PROSITE-ProRule" id="PRU00239"/>
    </source>
</evidence>
<dbReference type="SMART" id="SM00547">
    <property type="entry name" value="ZnF_RBZ"/>
    <property type="match status" value="1"/>
</dbReference>
<dbReference type="EMBL" id="UYYF01000465">
    <property type="protein sequence ID" value="VDM98268.1"/>
    <property type="molecule type" value="Genomic_DNA"/>
</dbReference>
<keyword evidence="7 11" id="KW-0378">Hydrolase</keyword>
<keyword evidence="8 11" id="KW-0788">Thiol protease</keyword>
<reference evidence="13 14" key="2">
    <citation type="submission" date="2018-11" db="EMBL/GenBank/DDBJ databases">
        <authorList>
            <consortium name="Pathogen Informatics"/>
        </authorList>
    </citation>
    <scope>NUCLEOTIDE SEQUENCE [LARGE SCALE GENOMIC DNA]</scope>
</reference>
<dbReference type="InterPro" id="IPR038765">
    <property type="entry name" value="Papain-like_cys_pep_sf"/>
</dbReference>
<dbReference type="Gene3D" id="3.90.70.10">
    <property type="entry name" value="Cysteine proteinases"/>
    <property type="match status" value="1"/>
</dbReference>
<dbReference type="AlphaFoldDB" id="A0A0N5CQ55"/>
<accession>A0A0N5CQ55</accession>
<name>A0A0N5CQ55_THECL</name>
<dbReference type="PROSITE" id="PS50203">
    <property type="entry name" value="CALPAIN_CAT"/>
    <property type="match status" value="1"/>
</dbReference>
<keyword evidence="9" id="KW-0862">Zinc</keyword>
<evidence type="ECO:0000256" key="8">
    <source>
        <dbReference type="ARBA" id="ARBA00022807"/>
    </source>
</evidence>
<feature type="active site" evidence="10 11">
    <location>
        <position position="367"/>
    </location>
</feature>
<dbReference type="InterPro" id="IPR022684">
    <property type="entry name" value="Calpain_cysteine_protease"/>
</dbReference>
<keyword evidence="6" id="KW-0863">Zinc-finger</keyword>
<dbReference type="PROSITE" id="PS00139">
    <property type="entry name" value="THIOL_PROTEASE_CYS"/>
    <property type="match status" value="1"/>
</dbReference>
<feature type="active site" evidence="10 11">
    <location>
        <position position="387"/>
    </location>
</feature>
<evidence type="ECO:0000256" key="3">
    <source>
        <dbReference type="ARBA" id="ARBA00022670"/>
    </source>
</evidence>
<gene>
    <name evidence="13" type="ORF">TCLT_LOCUS2356</name>
</gene>
<evidence type="ECO:0000256" key="4">
    <source>
        <dbReference type="ARBA" id="ARBA00022723"/>
    </source>
</evidence>
<comment type="similarity">
    <text evidence="1">Belongs to the peptidase C2 family.</text>
</comment>
<evidence type="ECO:0000256" key="1">
    <source>
        <dbReference type="ARBA" id="ARBA00007623"/>
    </source>
</evidence>
<dbReference type="GO" id="GO:0008270">
    <property type="term" value="F:zinc ion binding"/>
    <property type="evidence" value="ECO:0007669"/>
    <property type="project" value="UniProtKB-KW"/>
</dbReference>
<dbReference type="PANTHER" id="PTHR10183">
    <property type="entry name" value="CALPAIN"/>
    <property type="match status" value="1"/>
</dbReference>
<dbReference type="InterPro" id="IPR001300">
    <property type="entry name" value="Peptidase_C2_calpain_cat"/>
</dbReference>
<sequence>MYSTWSCKYCTLINSDSDVYCASCGLRNSNTSNSLFSRLKQSELLKLPKVSLNRALNVIDSTLVDLGILPGVSRSRRSQSSVSLSRSNVQSHFLPTKVESLVLPIHVVSTSSFQLLQNDEEAAASEYDRIITFCKENNMPFIDDSFPHSKRSIGKFTREGRPDGSILNVDNLIWLRPQNIYTKDGKNYRWSIFLDPKPSDIEQGCLGNCWFLSALAVIAERPDILDQIVLTKNYNPWGIYLIRLCINGHWQVVLVDDFFPCYPQTHGLAFAVGRRNQLWVSLIEKALAKIFGCYAKLPAGRTLEGLAILTGAPCIVIDLESSADYDLVWARLLSMREAGFIMGCSCGGGKRHVDEAEFRSVGLQIRHAYSLLDVKEYKNQRLVRLRNPWGSFTWNGSWCDTWQGWDSYSRRILLPNGPESGAFWMPYSDFIKRFDSVEVAKVRSSEGWKELRVDCCIPQFWGREKVLGFQLQVEESTELAVSVYQKGSRNRCDSDIVVLLHRSGRSGAAIGELIVRSIRHNAAFASTGDVFLKGPALYTVLAISFSNMSYPISIDTVVAVHSAKDVAMEAFRYPPSVIAHSLIEMCLKEGCSTPSLEGTVIRYVTKNFGGHILLIENHHERHYLQVFCDCSQSLNVISTRACLSSVDTIPPMHRQILMLLTHFETTQTYIVHHNLTQRLVLSPGLKDWLSFAPSQVSLPSSIEHVPDLQDPCSSFLHKPRKIG</sequence>
<evidence type="ECO:0000313" key="15">
    <source>
        <dbReference type="WBParaSite" id="TCLT_0000235501-mRNA-1"/>
    </source>
</evidence>
<dbReference type="SMART" id="SM00230">
    <property type="entry name" value="CysPc"/>
    <property type="match status" value="1"/>
</dbReference>
<dbReference type="GO" id="GO:0004198">
    <property type="term" value="F:calcium-dependent cysteine-type endopeptidase activity"/>
    <property type="evidence" value="ECO:0007669"/>
    <property type="project" value="InterPro"/>
</dbReference>
<keyword evidence="14" id="KW-1185">Reference proteome</keyword>
<keyword evidence="2" id="KW-0597">Phosphoprotein</keyword>
<evidence type="ECO:0000259" key="12">
    <source>
        <dbReference type="PROSITE" id="PS50203"/>
    </source>
</evidence>
<feature type="active site" evidence="10 11">
    <location>
        <position position="209"/>
    </location>
</feature>
<dbReference type="PROSITE" id="PS01358">
    <property type="entry name" value="ZF_RANBP2_1"/>
    <property type="match status" value="1"/>
</dbReference>
<dbReference type="Proteomes" id="UP000276776">
    <property type="component" value="Unassembled WGS sequence"/>
</dbReference>
<evidence type="ECO:0000256" key="7">
    <source>
        <dbReference type="ARBA" id="ARBA00022801"/>
    </source>
</evidence>
<dbReference type="OMA" id="ENNMPFI"/>
<reference evidence="15" key="1">
    <citation type="submission" date="2017-02" db="UniProtKB">
        <authorList>
            <consortium name="WormBaseParasite"/>
        </authorList>
    </citation>
    <scope>IDENTIFICATION</scope>
</reference>
<evidence type="ECO:0000313" key="14">
    <source>
        <dbReference type="Proteomes" id="UP000276776"/>
    </source>
</evidence>
<evidence type="ECO:0000256" key="5">
    <source>
        <dbReference type="ARBA" id="ARBA00022737"/>
    </source>
</evidence>
<dbReference type="STRING" id="103827.A0A0N5CQ55"/>
<evidence type="ECO:0000256" key="9">
    <source>
        <dbReference type="ARBA" id="ARBA00022833"/>
    </source>
</evidence>
<evidence type="ECO:0000256" key="10">
    <source>
        <dbReference type="PIRSR" id="PIRSR622684-1"/>
    </source>
</evidence>
<feature type="domain" description="Calpain catalytic" evidence="12">
    <location>
        <begin position="140"/>
        <end position="443"/>
    </location>
</feature>
<dbReference type="SUPFAM" id="SSF54001">
    <property type="entry name" value="Cysteine proteinases"/>
    <property type="match status" value="1"/>
</dbReference>
<protein>
    <submittedName>
        <fullName evidence="15">Calpain catalytic domain-containing protein</fullName>
    </submittedName>
</protein>
<dbReference type="GO" id="GO:0005737">
    <property type="term" value="C:cytoplasm"/>
    <property type="evidence" value="ECO:0007669"/>
    <property type="project" value="TreeGrafter"/>
</dbReference>
<dbReference type="CDD" id="cd00044">
    <property type="entry name" value="CysPc"/>
    <property type="match status" value="1"/>
</dbReference>
<proteinExistence type="inferred from homology"/>
<dbReference type="InterPro" id="IPR001876">
    <property type="entry name" value="Znf_RanBP2"/>
</dbReference>
<dbReference type="WBParaSite" id="TCLT_0000235501-mRNA-1">
    <property type="protein sequence ID" value="TCLT_0000235501-mRNA-1"/>
    <property type="gene ID" value="TCLT_0000235501"/>
</dbReference>
<keyword evidence="5" id="KW-0677">Repeat</keyword>
<evidence type="ECO:0000256" key="6">
    <source>
        <dbReference type="ARBA" id="ARBA00022771"/>
    </source>
</evidence>
<keyword evidence="3 11" id="KW-0645">Protease</keyword>